<dbReference type="PANTHER" id="PTHR40613:SF1">
    <property type="entry name" value="CYTOPLASMIC PROTEIN"/>
    <property type="match status" value="1"/>
</dbReference>
<gene>
    <name evidence="2" type="ORF">HXX76_010796</name>
</gene>
<dbReference type="Proteomes" id="UP000650467">
    <property type="component" value="Unassembled WGS sequence"/>
</dbReference>
<feature type="compositionally biased region" description="Low complexity" evidence="1">
    <location>
        <begin position="227"/>
        <end position="236"/>
    </location>
</feature>
<accession>A0A835T0Z4</accession>
<feature type="compositionally biased region" description="Low complexity" evidence="1">
    <location>
        <begin position="184"/>
        <end position="197"/>
    </location>
</feature>
<evidence type="ECO:0000313" key="3">
    <source>
        <dbReference type="Proteomes" id="UP000650467"/>
    </source>
</evidence>
<dbReference type="EMBL" id="JAEHOC010000030">
    <property type="protein sequence ID" value="KAG2429561.1"/>
    <property type="molecule type" value="Genomic_DNA"/>
</dbReference>
<reference evidence="2" key="1">
    <citation type="journal article" date="2020" name="bioRxiv">
        <title>Comparative genomics of Chlamydomonas.</title>
        <authorList>
            <person name="Craig R.J."/>
            <person name="Hasan A.R."/>
            <person name="Ness R.W."/>
            <person name="Keightley P.D."/>
        </authorList>
    </citation>
    <scope>NUCLEOTIDE SEQUENCE</scope>
    <source>
        <strain evidence="2">SAG 7.73</strain>
    </source>
</reference>
<name>A0A835T0Z4_CHLIN</name>
<feature type="compositionally biased region" description="Pro residues" evidence="1">
    <location>
        <begin position="198"/>
        <end position="213"/>
    </location>
</feature>
<dbReference type="PANTHER" id="PTHR40613">
    <property type="match status" value="1"/>
</dbReference>
<proteinExistence type="predicted"/>
<evidence type="ECO:0000256" key="1">
    <source>
        <dbReference type="SAM" id="MobiDB-lite"/>
    </source>
</evidence>
<sequence length="543" mass="54256">MSEAVSEAADAAAGSMAKTADAAALIVPLTPAAAASAGAKRAAAALSMAPSMAAISPVEVSAAAASEGSPDSELDTRMQKRSRIDGEAAAGPESQHPEPQPESQLVAPEVRMVEAAADSVFIPATPAKQARLLPASAAPEAEPWLCSAAGATEEESASGGLGADTAPVAAAAAAAAAAPPAASTGAAAAPTAEAPRQPALPPSASPPASPAPPQEQSQAERSKAEQEQAGQEQVAAPADRHDSSAAPPADAELPAVAHQHQLEAEVAPQVAPQVAAPPQEAVAMEAAVAVEAPLRLEAPPPPLEAPKEAAVAVDAPQAPAEAPQEAAAAVAPQAAVEVPQAAVAAAEAAVVVAAAGAPQAAVEVPQAAEAAAEAAVVVAAAGAPQAVAAAAVPVMQFGMYNGRPLTQLVLIEPAPAGAVTPVSGHAYLSGFRPVWRVAPATPEEAAEAHAALMEFGMHAGRRIADLPPSYVAWACRQPSFWNTDYFRIRRLLRHLEVLGRVGYTEDGRVVMVAGGGWAEWFAEHPLFELEMVGAWAGGAGGHW</sequence>
<feature type="region of interest" description="Disordered" evidence="1">
    <location>
        <begin position="184"/>
        <end position="250"/>
    </location>
</feature>
<comment type="caution">
    <text evidence="2">The sequence shown here is derived from an EMBL/GenBank/DDBJ whole genome shotgun (WGS) entry which is preliminary data.</text>
</comment>
<dbReference type="OrthoDB" id="10686194at2759"/>
<evidence type="ECO:0000313" key="2">
    <source>
        <dbReference type="EMBL" id="KAG2429561.1"/>
    </source>
</evidence>
<dbReference type="AlphaFoldDB" id="A0A835T0Z4"/>
<protein>
    <submittedName>
        <fullName evidence="2">Uncharacterized protein</fullName>
    </submittedName>
</protein>
<feature type="compositionally biased region" description="Basic and acidic residues" evidence="1">
    <location>
        <begin position="74"/>
        <end position="86"/>
    </location>
</feature>
<keyword evidence="3" id="KW-1185">Reference proteome</keyword>
<organism evidence="2 3">
    <name type="scientific">Chlamydomonas incerta</name>
    <dbReference type="NCBI Taxonomy" id="51695"/>
    <lineage>
        <taxon>Eukaryota</taxon>
        <taxon>Viridiplantae</taxon>
        <taxon>Chlorophyta</taxon>
        <taxon>core chlorophytes</taxon>
        <taxon>Chlorophyceae</taxon>
        <taxon>CS clade</taxon>
        <taxon>Chlamydomonadales</taxon>
        <taxon>Chlamydomonadaceae</taxon>
        <taxon>Chlamydomonas</taxon>
    </lineage>
</organism>
<feature type="region of interest" description="Disordered" evidence="1">
    <location>
        <begin position="62"/>
        <end position="108"/>
    </location>
</feature>